<sequence>MATELINWPSPAKLNLFLHITGRRPDGYHQLQSLFQMLDYGDSLRFEITGHPDIELMTPIPGVANQDNLIVRAATLLQRHSDISKGCRIWLDKRLPMGGGIGGGSSNAATTLVALNYLWQCHLSTQQLAQLGLQLGADVPVFVHGNTAFASGVGETLTPAPQPQKFFLVVNPGIEISTAGIFGHPDLPRDTAPMDWRDYQFENTHNDCQKLVCATHPQVANLLHWLLEYAPSRMTGTGSSLFAICDNQNQAENLLSQLPEGCHGFVAQGVNQSPLQQKLDRLRNADQTI</sequence>
<evidence type="ECO:0000256" key="7">
    <source>
        <dbReference type="ARBA" id="ARBA00022840"/>
    </source>
</evidence>
<dbReference type="Gene3D" id="3.30.70.890">
    <property type="entry name" value="GHMP kinase, C-terminal domain"/>
    <property type="match status" value="1"/>
</dbReference>
<evidence type="ECO:0000313" key="14">
    <source>
        <dbReference type="Proteomes" id="UP000068447"/>
    </source>
</evidence>
<evidence type="ECO:0000256" key="10">
    <source>
        <dbReference type="HAMAP-Rule" id="MF_00061"/>
    </source>
</evidence>
<dbReference type="EC" id="2.7.1.148" evidence="2 10"/>
<dbReference type="OrthoDB" id="9809438at2"/>
<dbReference type="Pfam" id="PF08544">
    <property type="entry name" value="GHMP_kinases_C"/>
    <property type="match status" value="1"/>
</dbReference>
<feature type="active site" evidence="10">
    <location>
        <position position="138"/>
    </location>
</feature>
<comment type="pathway">
    <text evidence="10">Isoprenoid biosynthesis; isopentenyl diphosphate biosynthesis via DXP pathway; isopentenyl diphosphate from 1-deoxy-D-xylulose 5-phosphate: step 3/6.</text>
</comment>
<evidence type="ECO:0000256" key="5">
    <source>
        <dbReference type="ARBA" id="ARBA00022741"/>
    </source>
</evidence>
<keyword evidence="4 10" id="KW-0808">Transferase</keyword>
<evidence type="ECO:0000313" key="13">
    <source>
        <dbReference type="EMBL" id="ALS98125.1"/>
    </source>
</evidence>
<keyword evidence="14" id="KW-1185">Reference proteome</keyword>
<dbReference type="PANTHER" id="PTHR43527">
    <property type="entry name" value="4-DIPHOSPHOCYTIDYL-2-C-METHYL-D-ERYTHRITOL KINASE, CHLOROPLASTIC"/>
    <property type="match status" value="1"/>
</dbReference>
<dbReference type="KEGG" id="lal:AT746_07520"/>
<evidence type="ECO:0000259" key="11">
    <source>
        <dbReference type="Pfam" id="PF00288"/>
    </source>
</evidence>
<dbReference type="GO" id="GO:0005524">
    <property type="term" value="F:ATP binding"/>
    <property type="evidence" value="ECO:0007669"/>
    <property type="project" value="UniProtKB-UniRule"/>
</dbReference>
<dbReference type="Gene3D" id="3.30.230.10">
    <property type="match status" value="1"/>
</dbReference>
<dbReference type="RefSeq" id="WP_062478579.1">
    <property type="nucleotide sequence ID" value="NZ_CP013650.1"/>
</dbReference>
<dbReference type="GO" id="GO:0050515">
    <property type="term" value="F:4-(cytidine 5'-diphospho)-2-C-methyl-D-erythritol kinase activity"/>
    <property type="evidence" value="ECO:0007669"/>
    <property type="project" value="UniProtKB-UniRule"/>
</dbReference>
<keyword evidence="6 10" id="KW-0418">Kinase</keyword>
<evidence type="ECO:0000256" key="9">
    <source>
        <dbReference type="ARBA" id="ARBA00032554"/>
    </source>
</evidence>
<name>A0A0U2PFK6_9ALTE</name>
<evidence type="ECO:0000256" key="4">
    <source>
        <dbReference type="ARBA" id="ARBA00022679"/>
    </source>
</evidence>
<gene>
    <name evidence="10" type="primary">ispE</name>
    <name evidence="13" type="ORF">AT746_07520</name>
</gene>
<keyword evidence="7 10" id="KW-0067">ATP-binding</keyword>
<dbReference type="InterPro" id="IPR020568">
    <property type="entry name" value="Ribosomal_Su5_D2-typ_SF"/>
</dbReference>
<dbReference type="UniPathway" id="UPA00056">
    <property type="reaction ID" value="UER00094"/>
</dbReference>
<dbReference type="GO" id="GO:0019288">
    <property type="term" value="P:isopentenyl diphosphate biosynthetic process, methylerythritol 4-phosphate pathway"/>
    <property type="evidence" value="ECO:0007669"/>
    <property type="project" value="UniProtKB-UniRule"/>
</dbReference>
<feature type="domain" description="GHMP kinase N-terminal" evidence="11">
    <location>
        <begin position="68"/>
        <end position="145"/>
    </location>
</feature>
<dbReference type="NCBIfam" id="TIGR00154">
    <property type="entry name" value="ispE"/>
    <property type="match status" value="1"/>
</dbReference>
<dbReference type="FunFam" id="3.30.230.10:FF:000022">
    <property type="entry name" value="4-diphosphocytidyl-2-C-methyl-D-erythritol kinase"/>
    <property type="match status" value="1"/>
</dbReference>
<reference evidence="13 14" key="1">
    <citation type="submission" date="2015-12" db="EMBL/GenBank/DDBJ databases">
        <title>Complete genome of Lacimicrobium alkaliphilum KCTC 32984.</title>
        <authorList>
            <person name="Kim S.-G."/>
            <person name="Lee Y.-J."/>
        </authorList>
    </citation>
    <scope>NUCLEOTIDE SEQUENCE [LARGE SCALE GENOMIC DNA]</scope>
    <source>
        <strain evidence="13 14">YelD216</strain>
    </source>
</reference>
<comment type="similarity">
    <text evidence="1 10">Belongs to the GHMP kinase family. IspE subfamily.</text>
</comment>
<dbReference type="AlphaFoldDB" id="A0A0U2PFK6"/>
<dbReference type="InterPro" id="IPR036554">
    <property type="entry name" value="GHMP_kinase_C_sf"/>
</dbReference>
<dbReference type="Proteomes" id="UP000068447">
    <property type="component" value="Chromosome"/>
</dbReference>
<dbReference type="GO" id="GO:0016114">
    <property type="term" value="P:terpenoid biosynthetic process"/>
    <property type="evidence" value="ECO:0007669"/>
    <property type="project" value="UniProtKB-UniRule"/>
</dbReference>
<dbReference type="Pfam" id="PF00288">
    <property type="entry name" value="GHMP_kinases_N"/>
    <property type="match status" value="1"/>
</dbReference>
<evidence type="ECO:0000256" key="6">
    <source>
        <dbReference type="ARBA" id="ARBA00022777"/>
    </source>
</evidence>
<evidence type="ECO:0000259" key="12">
    <source>
        <dbReference type="Pfam" id="PF08544"/>
    </source>
</evidence>
<accession>A0A0U2PFK6</accession>
<dbReference type="SUPFAM" id="SSF54211">
    <property type="entry name" value="Ribosomal protein S5 domain 2-like"/>
    <property type="match status" value="1"/>
</dbReference>
<dbReference type="SUPFAM" id="SSF55060">
    <property type="entry name" value="GHMP Kinase, C-terminal domain"/>
    <property type="match status" value="1"/>
</dbReference>
<comment type="function">
    <text evidence="10">Catalyzes the phosphorylation of the position 2 hydroxy group of 4-diphosphocytidyl-2C-methyl-D-erythritol.</text>
</comment>
<evidence type="ECO:0000256" key="2">
    <source>
        <dbReference type="ARBA" id="ARBA00012052"/>
    </source>
</evidence>
<organism evidence="13 14">
    <name type="scientific">Lacimicrobium alkaliphilum</name>
    <dbReference type="NCBI Taxonomy" id="1526571"/>
    <lineage>
        <taxon>Bacteria</taxon>
        <taxon>Pseudomonadati</taxon>
        <taxon>Pseudomonadota</taxon>
        <taxon>Gammaproteobacteria</taxon>
        <taxon>Alteromonadales</taxon>
        <taxon>Alteromonadaceae</taxon>
        <taxon>Lacimicrobium</taxon>
    </lineage>
</organism>
<dbReference type="HAMAP" id="MF_00061">
    <property type="entry name" value="IspE"/>
    <property type="match status" value="1"/>
</dbReference>
<evidence type="ECO:0000256" key="1">
    <source>
        <dbReference type="ARBA" id="ARBA00009684"/>
    </source>
</evidence>
<proteinExistence type="inferred from homology"/>
<protein>
    <recommendedName>
        <fullName evidence="3 10">4-diphosphocytidyl-2-C-methyl-D-erythritol kinase</fullName>
        <shortName evidence="10">CMK</shortName>
        <ecNumber evidence="2 10">2.7.1.148</ecNumber>
    </recommendedName>
    <alternativeName>
        <fullName evidence="9 10">4-(cytidine-5'-diphospho)-2-C-methyl-D-erythritol kinase</fullName>
    </alternativeName>
</protein>
<dbReference type="InterPro" id="IPR014721">
    <property type="entry name" value="Ribsml_uS5_D2-typ_fold_subgr"/>
</dbReference>
<comment type="catalytic activity">
    <reaction evidence="10">
        <text>4-CDP-2-C-methyl-D-erythritol + ATP = 4-CDP-2-C-methyl-D-erythritol 2-phosphate + ADP + H(+)</text>
        <dbReference type="Rhea" id="RHEA:18437"/>
        <dbReference type="ChEBI" id="CHEBI:15378"/>
        <dbReference type="ChEBI" id="CHEBI:30616"/>
        <dbReference type="ChEBI" id="CHEBI:57823"/>
        <dbReference type="ChEBI" id="CHEBI:57919"/>
        <dbReference type="ChEBI" id="CHEBI:456216"/>
        <dbReference type="EC" id="2.7.1.148"/>
    </reaction>
</comment>
<dbReference type="InterPro" id="IPR004424">
    <property type="entry name" value="IspE"/>
</dbReference>
<keyword evidence="8 10" id="KW-0414">Isoprene biosynthesis</keyword>
<dbReference type="EMBL" id="CP013650">
    <property type="protein sequence ID" value="ALS98125.1"/>
    <property type="molecule type" value="Genomic_DNA"/>
</dbReference>
<feature type="active site" evidence="10">
    <location>
        <position position="13"/>
    </location>
</feature>
<keyword evidence="5 10" id="KW-0547">Nucleotide-binding</keyword>
<dbReference type="PANTHER" id="PTHR43527:SF2">
    <property type="entry name" value="4-DIPHOSPHOCYTIDYL-2-C-METHYL-D-ERYTHRITOL KINASE, CHLOROPLASTIC"/>
    <property type="match status" value="1"/>
</dbReference>
<feature type="binding site" evidence="10">
    <location>
        <begin position="96"/>
        <end position="106"/>
    </location>
    <ligand>
        <name>ATP</name>
        <dbReference type="ChEBI" id="CHEBI:30616"/>
    </ligand>
</feature>
<evidence type="ECO:0000256" key="3">
    <source>
        <dbReference type="ARBA" id="ARBA00017473"/>
    </source>
</evidence>
<dbReference type="InterPro" id="IPR006204">
    <property type="entry name" value="GHMP_kinase_N_dom"/>
</dbReference>
<evidence type="ECO:0000256" key="8">
    <source>
        <dbReference type="ARBA" id="ARBA00023229"/>
    </source>
</evidence>
<dbReference type="PIRSF" id="PIRSF010376">
    <property type="entry name" value="IspE"/>
    <property type="match status" value="1"/>
</dbReference>
<dbReference type="InterPro" id="IPR013750">
    <property type="entry name" value="GHMP_kinase_C_dom"/>
</dbReference>
<dbReference type="STRING" id="1526571.AT746_07520"/>
<feature type="domain" description="GHMP kinase C-terminal" evidence="12">
    <location>
        <begin position="197"/>
        <end position="262"/>
    </location>
</feature>